<name>A0AAW5NAC3_9BACT</name>
<evidence type="ECO:0000313" key="8">
    <source>
        <dbReference type="EMBL" id="MCR8874999.1"/>
    </source>
</evidence>
<dbReference type="Pfam" id="PF07980">
    <property type="entry name" value="SusD_RagB"/>
    <property type="match status" value="1"/>
</dbReference>
<comment type="similarity">
    <text evidence="2">Belongs to the SusD family.</text>
</comment>
<evidence type="ECO:0000313" key="9">
    <source>
        <dbReference type="Proteomes" id="UP001204579"/>
    </source>
</evidence>
<comment type="caution">
    <text evidence="8">The sequence shown here is derived from an EMBL/GenBank/DDBJ whole genome shotgun (WGS) entry which is preliminary data.</text>
</comment>
<keyword evidence="4" id="KW-0472">Membrane</keyword>
<dbReference type="EMBL" id="JANRHJ010000017">
    <property type="protein sequence ID" value="MCR8874999.1"/>
    <property type="molecule type" value="Genomic_DNA"/>
</dbReference>
<dbReference type="InterPro" id="IPR012944">
    <property type="entry name" value="SusD_RagB_dom"/>
</dbReference>
<keyword evidence="9" id="KW-1185">Reference proteome</keyword>
<dbReference type="Proteomes" id="UP001204579">
    <property type="component" value="Unassembled WGS sequence"/>
</dbReference>
<dbReference type="GO" id="GO:0009279">
    <property type="term" value="C:cell outer membrane"/>
    <property type="evidence" value="ECO:0007669"/>
    <property type="project" value="UniProtKB-SubCell"/>
</dbReference>
<evidence type="ECO:0000259" key="7">
    <source>
        <dbReference type="Pfam" id="PF14322"/>
    </source>
</evidence>
<feature type="domain" description="SusD-like N-terminal" evidence="7">
    <location>
        <begin position="93"/>
        <end position="229"/>
    </location>
</feature>
<feature type="domain" description="RagB/SusD" evidence="6">
    <location>
        <begin position="382"/>
        <end position="529"/>
    </location>
</feature>
<evidence type="ECO:0000256" key="2">
    <source>
        <dbReference type="ARBA" id="ARBA00006275"/>
    </source>
</evidence>
<dbReference type="SUPFAM" id="SSF48452">
    <property type="entry name" value="TPR-like"/>
    <property type="match status" value="1"/>
</dbReference>
<dbReference type="Gene3D" id="1.25.40.390">
    <property type="match status" value="1"/>
</dbReference>
<proteinExistence type="inferred from homology"/>
<evidence type="ECO:0000256" key="1">
    <source>
        <dbReference type="ARBA" id="ARBA00004442"/>
    </source>
</evidence>
<comment type="subcellular location">
    <subcellularLocation>
        <location evidence="1">Cell outer membrane</location>
    </subcellularLocation>
</comment>
<reference evidence="8 9" key="1">
    <citation type="submission" date="2022-08" db="EMBL/GenBank/DDBJ databases">
        <authorList>
            <person name="Zeman M."/>
            <person name="Kubasova T."/>
        </authorList>
    </citation>
    <scope>NUCLEOTIDE SEQUENCE [LARGE SCALE GENOMIC DNA]</scope>
    <source>
        <strain evidence="8 9">ET62</strain>
    </source>
</reference>
<evidence type="ECO:0000256" key="3">
    <source>
        <dbReference type="ARBA" id="ARBA00022729"/>
    </source>
</evidence>
<keyword evidence="3" id="KW-0732">Signal</keyword>
<accession>A0AAW5NAC3</accession>
<dbReference type="InterPro" id="IPR033985">
    <property type="entry name" value="SusD-like_N"/>
</dbReference>
<dbReference type="RefSeq" id="WP_258336164.1">
    <property type="nucleotide sequence ID" value="NZ_JANRHJ010000017.1"/>
</dbReference>
<organism evidence="8 9">
    <name type="scientific">Phocaeicola barnesiae</name>
    <dbReference type="NCBI Taxonomy" id="376804"/>
    <lineage>
        <taxon>Bacteria</taxon>
        <taxon>Pseudomonadati</taxon>
        <taxon>Bacteroidota</taxon>
        <taxon>Bacteroidia</taxon>
        <taxon>Bacteroidales</taxon>
        <taxon>Bacteroidaceae</taxon>
        <taxon>Phocaeicola</taxon>
    </lineage>
</organism>
<dbReference type="InterPro" id="IPR011990">
    <property type="entry name" value="TPR-like_helical_dom_sf"/>
</dbReference>
<evidence type="ECO:0000259" key="6">
    <source>
        <dbReference type="Pfam" id="PF07980"/>
    </source>
</evidence>
<keyword evidence="5" id="KW-0998">Cell outer membrane</keyword>
<dbReference type="AlphaFoldDB" id="A0AAW5NAC3"/>
<sequence length="529" mass="59418">MKKKNRLYMMAGLLCLASLTGCEDRLNIGKHGDVGSQETYYQTDDQVESAASALYVAFRSQHYNWFFVKNLLSDDMYTGGGSRGDNSDMERLNEYTFGSDHGMISSLYSGLYTIVYSANLIIDKVTPDTEVKRRAIAEAKFFRAFAYIDLITLFGNVPMVDHLLTPDEYHLGNTPKETLWAFVESDLNAAIGDVNGASDLPSKSDVNDNTGNIRVTKEAAMSYLGKAYLFQGKYAEAAAILDKVIESGKYALYPNLEGLQHVEANNCCESILEGQMRNDAEQMWNQFTQLYCMLGWRSSMMDFSEQASAFSQGCYGFGNPTKELYQAFVDEEGKDGYRLNKSIITYDQLKALGIIVRDGQNMPGNAGYFSWKYRALKSDCMFDNPGLQFYQYINVKFMRYAEVLLMAAEAHVMAGSGQDKADDYVNQIRTRAQLPGKNNVTLDDIKVEKRLELCMESVRFQDLVRWGDTDVLANQGKSVPSLMMQNGVPTVNADGFTNSQAGFKEKNLLLPIPEKEIMLNTNMEQNPGW</sequence>
<dbReference type="PROSITE" id="PS51257">
    <property type="entry name" value="PROKAR_LIPOPROTEIN"/>
    <property type="match status" value="1"/>
</dbReference>
<protein>
    <submittedName>
        <fullName evidence="8">RagB/SusD family nutrient uptake outer membrane protein</fullName>
    </submittedName>
</protein>
<evidence type="ECO:0000256" key="4">
    <source>
        <dbReference type="ARBA" id="ARBA00023136"/>
    </source>
</evidence>
<gene>
    <name evidence="8" type="ORF">NW209_13430</name>
</gene>
<dbReference type="Pfam" id="PF14322">
    <property type="entry name" value="SusD-like_3"/>
    <property type="match status" value="1"/>
</dbReference>
<evidence type="ECO:0000256" key="5">
    <source>
        <dbReference type="ARBA" id="ARBA00023237"/>
    </source>
</evidence>